<gene>
    <name evidence="6" type="ORF">C495_07073</name>
</gene>
<dbReference type="Pfam" id="PF01152">
    <property type="entry name" value="Bac_globin"/>
    <property type="match status" value="1"/>
</dbReference>
<dbReference type="PIRSF" id="PIRSF002030">
    <property type="entry name" value="Globin_Protozoa/Cyanobacteria"/>
    <property type="match status" value="1"/>
</dbReference>
<proteinExistence type="inferred from homology"/>
<dbReference type="InterPro" id="IPR009050">
    <property type="entry name" value="Globin-like_sf"/>
</dbReference>
<keyword evidence="5" id="KW-0408">Iron</keyword>
<dbReference type="Gene3D" id="1.10.490.10">
    <property type="entry name" value="Globins"/>
    <property type="match status" value="1"/>
</dbReference>
<dbReference type="CDD" id="cd00454">
    <property type="entry name" value="TrHb1_N"/>
    <property type="match status" value="1"/>
</dbReference>
<evidence type="ECO:0000256" key="5">
    <source>
        <dbReference type="ARBA" id="ARBA00023004"/>
    </source>
</evidence>
<name>L9WA01_9EURY</name>
<evidence type="ECO:0000256" key="2">
    <source>
        <dbReference type="ARBA" id="ARBA00022448"/>
    </source>
</evidence>
<keyword evidence="7" id="KW-1185">Reference proteome</keyword>
<reference evidence="6 7" key="1">
    <citation type="journal article" date="2014" name="PLoS Genet.">
        <title>Phylogenetically driven sequencing of extremely halophilic archaea reveals strategies for static and dynamic osmo-response.</title>
        <authorList>
            <person name="Becker E.A."/>
            <person name="Seitzer P.M."/>
            <person name="Tritt A."/>
            <person name="Larsen D."/>
            <person name="Krusor M."/>
            <person name="Yao A.I."/>
            <person name="Wu D."/>
            <person name="Madern D."/>
            <person name="Eisen J.A."/>
            <person name="Darling A.E."/>
            <person name="Facciotti M.T."/>
        </authorList>
    </citation>
    <scope>NUCLEOTIDE SEQUENCE [LARGE SCALE GENOMIC DNA]</scope>
    <source>
        <strain evidence="6 7">JCM 14089</strain>
    </source>
</reference>
<dbReference type="GO" id="GO:0020037">
    <property type="term" value="F:heme binding"/>
    <property type="evidence" value="ECO:0007669"/>
    <property type="project" value="InterPro"/>
</dbReference>
<dbReference type="GO" id="GO:0046872">
    <property type="term" value="F:metal ion binding"/>
    <property type="evidence" value="ECO:0007669"/>
    <property type="project" value="UniProtKB-KW"/>
</dbReference>
<dbReference type="STRING" id="1230460.C495_07073"/>
<comment type="caution">
    <text evidence="6">The sequence shown here is derived from an EMBL/GenBank/DDBJ whole genome shotgun (WGS) entry which is preliminary data.</text>
</comment>
<accession>L9WA01</accession>
<dbReference type="GO" id="GO:0019825">
    <property type="term" value="F:oxygen binding"/>
    <property type="evidence" value="ECO:0007669"/>
    <property type="project" value="InterPro"/>
</dbReference>
<comment type="similarity">
    <text evidence="1">Belongs to the truncated hemoglobin family. Group I subfamily.</text>
</comment>
<dbReference type="eggNOG" id="arCOG06333">
    <property type="taxonomic scope" value="Archaea"/>
</dbReference>
<sequence length="130" mass="14262">MGHLGTFGRMSETLYERLGGQDAIEAVVDEFYDRVVADDQVAHYFDDVDMQRQRAHQTQFISAVAGGPVEYTGADMEAAHDDLGITKSDFDAIATHLEAALEQFDVDVDDREAVLTAISEYEDAIVTATA</sequence>
<dbReference type="PATRIC" id="fig|1230460.4.peg.1424"/>
<dbReference type="EMBL" id="AOHX01000030">
    <property type="protein sequence ID" value="ELY46315.1"/>
    <property type="molecule type" value="Genomic_DNA"/>
</dbReference>
<dbReference type="SUPFAM" id="SSF46458">
    <property type="entry name" value="Globin-like"/>
    <property type="match status" value="1"/>
</dbReference>
<keyword evidence="3" id="KW-0349">Heme</keyword>
<dbReference type="AlphaFoldDB" id="L9WA01"/>
<dbReference type="InterPro" id="IPR001486">
    <property type="entry name" value="Hemoglobin_trunc"/>
</dbReference>
<evidence type="ECO:0000256" key="3">
    <source>
        <dbReference type="ARBA" id="ARBA00022617"/>
    </source>
</evidence>
<organism evidence="6 7">
    <name type="scientific">Natronorubrum sulfidifaciens JCM 14089</name>
    <dbReference type="NCBI Taxonomy" id="1230460"/>
    <lineage>
        <taxon>Archaea</taxon>
        <taxon>Methanobacteriati</taxon>
        <taxon>Methanobacteriota</taxon>
        <taxon>Stenosarchaea group</taxon>
        <taxon>Halobacteria</taxon>
        <taxon>Halobacteriales</taxon>
        <taxon>Natrialbaceae</taxon>
        <taxon>Natronorubrum</taxon>
    </lineage>
</organism>
<evidence type="ECO:0000256" key="4">
    <source>
        <dbReference type="ARBA" id="ARBA00022723"/>
    </source>
</evidence>
<dbReference type="InterPro" id="IPR016339">
    <property type="entry name" value="Hemoglobin_trunc_I"/>
</dbReference>
<dbReference type="InterPro" id="IPR012292">
    <property type="entry name" value="Globin/Proto"/>
</dbReference>
<keyword evidence="4" id="KW-0479">Metal-binding</keyword>
<dbReference type="Proteomes" id="UP000011661">
    <property type="component" value="Unassembled WGS sequence"/>
</dbReference>
<protein>
    <submittedName>
        <fullName evidence="6">Globin</fullName>
    </submittedName>
</protein>
<evidence type="ECO:0000256" key="1">
    <source>
        <dbReference type="ARBA" id="ARBA00009660"/>
    </source>
</evidence>
<evidence type="ECO:0000313" key="6">
    <source>
        <dbReference type="EMBL" id="ELY46315.1"/>
    </source>
</evidence>
<evidence type="ECO:0000313" key="7">
    <source>
        <dbReference type="Proteomes" id="UP000011661"/>
    </source>
</evidence>
<keyword evidence="2" id="KW-0813">Transport</keyword>